<protein>
    <submittedName>
        <fullName evidence="1">Uncharacterized protein</fullName>
    </submittedName>
</protein>
<reference evidence="1 2" key="1">
    <citation type="journal article" date="2016" name="Nat. Commun.">
        <title>Thousands of microbial genomes shed light on interconnected biogeochemical processes in an aquifer system.</title>
        <authorList>
            <person name="Anantharaman K."/>
            <person name="Brown C.T."/>
            <person name="Hug L.A."/>
            <person name="Sharon I."/>
            <person name="Castelle C.J."/>
            <person name="Probst A.J."/>
            <person name="Thomas B.C."/>
            <person name="Singh A."/>
            <person name="Wilkins M.J."/>
            <person name="Karaoz U."/>
            <person name="Brodie E.L."/>
            <person name="Williams K.H."/>
            <person name="Hubbard S.S."/>
            <person name="Banfield J.F."/>
        </authorList>
    </citation>
    <scope>NUCLEOTIDE SEQUENCE [LARGE SCALE GENOMIC DNA]</scope>
</reference>
<name>A0A1F7R9L8_9BACT</name>
<accession>A0A1F7R9L8</accession>
<dbReference type="AlphaFoldDB" id="A0A1F7R9L8"/>
<dbReference type="EMBL" id="MGDB01000152">
    <property type="protein sequence ID" value="OGL38266.1"/>
    <property type="molecule type" value="Genomic_DNA"/>
</dbReference>
<comment type="caution">
    <text evidence="1">The sequence shown here is derived from an EMBL/GenBank/DDBJ whole genome shotgun (WGS) entry which is preliminary data.</text>
</comment>
<sequence length="104" mass="12124">MLTTEKVKFVFHKALLFRGTARRFLLCQFYKPYVEKQLAKRRGSCLQCGKCCDLSVKCPLLKKKNGDISCRIYHHGRTLACRSFPIDERDLADVDFKCGYHFVN</sequence>
<evidence type="ECO:0000313" key="1">
    <source>
        <dbReference type="EMBL" id="OGL38266.1"/>
    </source>
</evidence>
<organism evidence="1 2">
    <name type="scientific">Candidatus Schekmanbacteria bacterium GWA2_38_11</name>
    <dbReference type="NCBI Taxonomy" id="1817876"/>
    <lineage>
        <taxon>Bacteria</taxon>
        <taxon>Candidatus Schekmaniibacteriota</taxon>
    </lineage>
</organism>
<dbReference type="Proteomes" id="UP000178526">
    <property type="component" value="Unassembled WGS sequence"/>
</dbReference>
<evidence type="ECO:0000313" key="2">
    <source>
        <dbReference type="Proteomes" id="UP000178526"/>
    </source>
</evidence>
<proteinExistence type="predicted"/>
<gene>
    <name evidence="1" type="ORF">A2042_08995</name>
</gene>